<dbReference type="InterPro" id="IPR010730">
    <property type="entry name" value="HET"/>
</dbReference>
<protein>
    <submittedName>
        <fullName evidence="7">Unnamed protein product</fullName>
    </submittedName>
</protein>
<feature type="transmembrane region" description="Helical" evidence="5">
    <location>
        <begin position="58"/>
        <end position="80"/>
    </location>
</feature>
<evidence type="ECO:0000313" key="8">
    <source>
        <dbReference type="Proteomes" id="UP001165205"/>
    </source>
</evidence>
<dbReference type="InterPro" id="IPR007568">
    <property type="entry name" value="RTA1"/>
</dbReference>
<keyword evidence="2 5" id="KW-0812">Transmembrane</keyword>
<sequence>MVSADDPSTGEHVIIGGLFVQIIFFGFFVITAIVFELRMAKKHIGASAEAGRIWRRHMIALYVTSVLILVRSVVRVVEYLDGYDGFLMKHEVFIYVFDALLMFVAMAVLNYVHPSQVNCLLDRGDQYFENFVVTPHTMTLCELCRSIPLGDLPPFPNGKIHFRLGRHEILFEINNEDDRSPRDALGVPHHPNLDSLREASAAGCELCYIIETQVNGLISDIEIQEMIWHKSVSSKPHFDLWLTRRLEGDGFIVLTPDNTNSWLAPSATARHTVLVLGAMVFCCDEGVVNLHIRYWIVDCNNQHPSCATAPKPLPTRLIDVGSEASGDLVKLVEFNGETRGHYVTLSYCWGGDSTSATTRSNVKSKKEGICLRDLPQTFQDTIRMTRALDIQYLWIDRLCIYQDDSEDWERESSNMGSIYANAYLCISATWAASSTEGLVPPRNARPSVRLPHASNNSRGYIEACLLPVFPEMYKRDLLEFKDEALSQRGWTFQERLFSRRNLLFVRDKVYFGCGTSFISEDGIELIDVLKADHTNQPPHRLITDQRIDDGPVPPENVRAHWHELVTLYSLCKLTYPADKLPAISGIAQEYGKVLGDTYVAGLWEGSLVQGLSWQSSEECTAVSEYRAPSWSWASVDGPLCMCSVTTEPIASVMGLHIEVDGKNPYGRVKSGWIKIEAPLVPLVLSGDNSLLMFGCIGLKTSDEEENCLTGRFDTINSQFDDPAETIRAMKLFGLVITDFSLTPEEPFYFSLLVTPTGDDLGVLKRVGWTLGRESDYGPLDLRALRSIVTLV</sequence>
<dbReference type="Pfam" id="PF06985">
    <property type="entry name" value="HET"/>
    <property type="match status" value="1"/>
</dbReference>
<evidence type="ECO:0000256" key="1">
    <source>
        <dbReference type="ARBA" id="ARBA00004141"/>
    </source>
</evidence>
<dbReference type="PANTHER" id="PTHR33112:SF16">
    <property type="entry name" value="HETEROKARYON INCOMPATIBILITY DOMAIN-CONTAINING PROTEIN"/>
    <property type="match status" value="1"/>
</dbReference>
<feature type="transmembrane region" description="Helical" evidence="5">
    <location>
        <begin position="92"/>
        <end position="112"/>
    </location>
</feature>
<dbReference type="EMBL" id="BSYA01000296">
    <property type="protein sequence ID" value="GMG38339.1"/>
    <property type="molecule type" value="Genomic_DNA"/>
</dbReference>
<accession>A0AAN4Z0Y3</accession>
<dbReference type="GO" id="GO:0016020">
    <property type="term" value="C:membrane"/>
    <property type="evidence" value="ECO:0007669"/>
    <property type="project" value="UniProtKB-SubCell"/>
</dbReference>
<comment type="caution">
    <text evidence="7">The sequence shown here is derived from an EMBL/GenBank/DDBJ whole genome shotgun (WGS) entry which is preliminary data.</text>
</comment>
<evidence type="ECO:0000313" key="7">
    <source>
        <dbReference type="EMBL" id="GMG38339.1"/>
    </source>
</evidence>
<dbReference type="Proteomes" id="UP001165205">
    <property type="component" value="Unassembled WGS sequence"/>
</dbReference>
<gene>
    <name evidence="7" type="ORF">Aory04_001306000</name>
</gene>
<organism evidence="7 8">
    <name type="scientific">Aspergillus oryzae</name>
    <name type="common">Yellow koji mold</name>
    <dbReference type="NCBI Taxonomy" id="5062"/>
    <lineage>
        <taxon>Eukaryota</taxon>
        <taxon>Fungi</taxon>
        <taxon>Dikarya</taxon>
        <taxon>Ascomycota</taxon>
        <taxon>Pezizomycotina</taxon>
        <taxon>Eurotiomycetes</taxon>
        <taxon>Eurotiomycetidae</taxon>
        <taxon>Eurotiales</taxon>
        <taxon>Aspergillaceae</taxon>
        <taxon>Aspergillus</taxon>
        <taxon>Aspergillus subgen. Circumdati</taxon>
    </lineage>
</organism>
<evidence type="ECO:0000256" key="5">
    <source>
        <dbReference type="SAM" id="Phobius"/>
    </source>
</evidence>
<keyword evidence="3 5" id="KW-1133">Transmembrane helix</keyword>
<feature type="domain" description="Heterokaryon incompatibility" evidence="6">
    <location>
        <begin position="342"/>
        <end position="494"/>
    </location>
</feature>
<feature type="transmembrane region" description="Helical" evidence="5">
    <location>
        <begin position="12"/>
        <end position="37"/>
    </location>
</feature>
<dbReference type="PANTHER" id="PTHR33112">
    <property type="entry name" value="DOMAIN PROTEIN, PUTATIVE-RELATED"/>
    <property type="match status" value="1"/>
</dbReference>
<reference evidence="7" key="1">
    <citation type="submission" date="2023-04" db="EMBL/GenBank/DDBJ databases">
        <title>Aspergillus oryzae NBRC 4228.</title>
        <authorList>
            <person name="Ichikawa N."/>
            <person name="Sato H."/>
            <person name="Tonouchi N."/>
        </authorList>
    </citation>
    <scope>NUCLEOTIDE SEQUENCE</scope>
    <source>
        <strain evidence="7">NBRC 4228</strain>
    </source>
</reference>
<evidence type="ECO:0000256" key="2">
    <source>
        <dbReference type="ARBA" id="ARBA00022692"/>
    </source>
</evidence>
<keyword evidence="4 5" id="KW-0472">Membrane</keyword>
<dbReference type="AlphaFoldDB" id="A0AAN4Z0Y3"/>
<evidence type="ECO:0000256" key="4">
    <source>
        <dbReference type="ARBA" id="ARBA00023136"/>
    </source>
</evidence>
<evidence type="ECO:0000256" key="3">
    <source>
        <dbReference type="ARBA" id="ARBA00022989"/>
    </source>
</evidence>
<dbReference type="Pfam" id="PF04479">
    <property type="entry name" value="RTA1"/>
    <property type="match status" value="1"/>
</dbReference>
<proteinExistence type="predicted"/>
<evidence type="ECO:0000259" key="6">
    <source>
        <dbReference type="Pfam" id="PF06985"/>
    </source>
</evidence>
<comment type="subcellular location">
    <subcellularLocation>
        <location evidence="1">Membrane</location>
        <topology evidence="1">Multi-pass membrane protein</topology>
    </subcellularLocation>
</comment>
<name>A0AAN4Z0Y3_ASPOZ</name>